<dbReference type="Gene3D" id="1.10.150.130">
    <property type="match status" value="1"/>
</dbReference>
<reference evidence="7 8" key="1">
    <citation type="submission" date="2012-11" db="EMBL/GenBank/DDBJ databases">
        <title>FINISHED of Natronococcus occultus SP4, DSM 3396.</title>
        <authorList>
            <consortium name="DOE Joint Genome Institute"/>
            <person name="Eisen J."/>
            <person name="Huntemann M."/>
            <person name="Wei C.-L."/>
            <person name="Han J."/>
            <person name="Detter J.C."/>
            <person name="Han C."/>
            <person name="Tapia R."/>
            <person name="Chen A."/>
            <person name="Kyrpides N."/>
            <person name="Mavromatis K."/>
            <person name="Markowitz V."/>
            <person name="Szeto E."/>
            <person name="Ivanova N."/>
            <person name="Mikhailova N."/>
            <person name="Ovchinnikova G."/>
            <person name="Pagani I."/>
            <person name="Pati A."/>
            <person name="Goodwin L."/>
            <person name="Nordberg H.P."/>
            <person name="Cantor M.N."/>
            <person name="Hua S.X."/>
            <person name="Woyke T."/>
            <person name="Eisen J."/>
            <person name="Klenk H.-P."/>
            <person name="Klenk H.-P."/>
        </authorList>
    </citation>
    <scope>NUCLEOTIDE SEQUENCE [LARGE SCALE GENOMIC DNA]</scope>
    <source>
        <strain evidence="7 8">SP4</strain>
    </source>
</reference>
<dbReference type="KEGG" id="nou:Natoc_1183"/>
<evidence type="ECO:0000313" key="7">
    <source>
        <dbReference type="EMBL" id="AGB37020.1"/>
    </source>
</evidence>
<dbReference type="PROSITE" id="PS51898">
    <property type="entry name" value="TYR_RECOMBINASE"/>
    <property type="match status" value="1"/>
</dbReference>
<dbReference type="SUPFAM" id="SSF56349">
    <property type="entry name" value="DNA breaking-rejoining enzymes"/>
    <property type="match status" value="1"/>
</dbReference>
<evidence type="ECO:0000256" key="2">
    <source>
        <dbReference type="ARBA" id="ARBA00023125"/>
    </source>
</evidence>
<organism evidence="7 8">
    <name type="scientific">Natronococcus occultus SP4</name>
    <dbReference type="NCBI Taxonomy" id="694430"/>
    <lineage>
        <taxon>Archaea</taxon>
        <taxon>Methanobacteriati</taxon>
        <taxon>Methanobacteriota</taxon>
        <taxon>Stenosarchaea group</taxon>
        <taxon>Halobacteria</taxon>
        <taxon>Halobacteriales</taxon>
        <taxon>Natrialbaceae</taxon>
        <taxon>Natronococcus</taxon>
    </lineage>
</organism>
<evidence type="ECO:0000259" key="5">
    <source>
        <dbReference type="PROSITE" id="PS51898"/>
    </source>
</evidence>
<dbReference type="Proteomes" id="UP000010878">
    <property type="component" value="Chromosome"/>
</dbReference>
<dbReference type="GO" id="GO:0003677">
    <property type="term" value="F:DNA binding"/>
    <property type="evidence" value="ECO:0007669"/>
    <property type="project" value="UniProtKB-UniRule"/>
</dbReference>
<name>L0JXJ0_9EURY</name>
<sequence>MRPALERFAAFCQREGIDEIRELEAGDLREFGYMLREGQIDGEIAASTANTYFAYVRAFLSFCVREELLDANPAKTNKATEYLPEDTNDSSSQFWTPEQRQAIVNYATKRVDMANDGTIRTDPLTASRDRTIVVLLAETGARGAELFDDSKDEKRDGITWGDVDLENHVLSVFGKSRNREEVPLPKAARDVLKRHRRYTDPSTDEWPVFPTGQFQSKHGVLEDELGEDRLSKAFEERGDMSKTDVLDNLLREHEIAPPSISKEGARRVMKRLTDEANIELGDGHEYLKPHGARRGLGAELYALGESEKAQQVLRHKSIETTHEAYSDLKTKDLAESIDEIRE</sequence>
<evidence type="ECO:0000313" key="8">
    <source>
        <dbReference type="Proteomes" id="UP000010878"/>
    </source>
</evidence>
<gene>
    <name evidence="7" type="ORF">Natoc_1183</name>
</gene>
<dbReference type="AlphaFoldDB" id="L0JXJ0"/>
<keyword evidence="3" id="KW-0233">DNA recombination</keyword>
<dbReference type="HOGENOM" id="CLU_062981_0_0_2"/>
<evidence type="ECO:0000259" key="6">
    <source>
        <dbReference type="PROSITE" id="PS51900"/>
    </source>
</evidence>
<keyword evidence="1" id="KW-0229">DNA integration</keyword>
<dbReference type="InterPro" id="IPR010998">
    <property type="entry name" value="Integrase_recombinase_N"/>
</dbReference>
<dbReference type="InterPro" id="IPR044068">
    <property type="entry name" value="CB"/>
</dbReference>
<dbReference type="PANTHER" id="PTHR30349:SF41">
    <property type="entry name" value="INTEGRASE_RECOMBINASE PROTEIN MJ0367-RELATED"/>
    <property type="match status" value="1"/>
</dbReference>
<proteinExistence type="predicted"/>
<dbReference type="Pfam" id="PF00589">
    <property type="entry name" value="Phage_integrase"/>
    <property type="match status" value="1"/>
</dbReference>
<dbReference type="EMBL" id="CP003929">
    <property type="protein sequence ID" value="AGB37020.1"/>
    <property type="molecule type" value="Genomic_DNA"/>
</dbReference>
<evidence type="ECO:0000256" key="4">
    <source>
        <dbReference type="PROSITE-ProRule" id="PRU01248"/>
    </source>
</evidence>
<dbReference type="RefSeq" id="WP_015320471.1">
    <property type="nucleotide sequence ID" value="NC_019974.1"/>
</dbReference>
<keyword evidence="8" id="KW-1185">Reference proteome</keyword>
<dbReference type="Gene3D" id="1.10.443.10">
    <property type="entry name" value="Intergrase catalytic core"/>
    <property type="match status" value="1"/>
</dbReference>
<protein>
    <submittedName>
        <fullName evidence="7">Site-specific recombinase XerD</fullName>
    </submittedName>
</protein>
<dbReference type="InterPro" id="IPR013762">
    <property type="entry name" value="Integrase-like_cat_sf"/>
</dbReference>
<dbReference type="eggNOG" id="arCOG01248">
    <property type="taxonomic scope" value="Archaea"/>
</dbReference>
<dbReference type="InterPro" id="IPR011010">
    <property type="entry name" value="DNA_brk_join_enz"/>
</dbReference>
<dbReference type="GO" id="GO:0015074">
    <property type="term" value="P:DNA integration"/>
    <property type="evidence" value="ECO:0007669"/>
    <property type="project" value="UniProtKB-KW"/>
</dbReference>
<evidence type="ECO:0000256" key="1">
    <source>
        <dbReference type="ARBA" id="ARBA00022908"/>
    </source>
</evidence>
<keyword evidence="2 4" id="KW-0238">DNA-binding</keyword>
<dbReference type="GeneID" id="14402624"/>
<dbReference type="PANTHER" id="PTHR30349">
    <property type="entry name" value="PHAGE INTEGRASE-RELATED"/>
    <property type="match status" value="1"/>
</dbReference>
<dbReference type="InterPro" id="IPR050090">
    <property type="entry name" value="Tyrosine_recombinase_XerCD"/>
</dbReference>
<evidence type="ECO:0000256" key="3">
    <source>
        <dbReference type="ARBA" id="ARBA00023172"/>
    </source>
</evidence>
<dbReference type="InterPro" id="IPR002104">
    <property type="entry name" value="Integrase_catalytic"/>
</dbReference>
<feature type="domain" description="Core-binding (CB)" evidence="6">
    <location>
        <begin position="1"/>
        <end position="64"/>
    </location>
</feature>
<dbReference type="GO" id="GO:0006310">
    <property type="term" value="P:DNA recombination"/>
    <property type="evidence" value="ECO:0007669"/>
    <property type="project" value="UniProtKB-KW"/>
</dbReference>
<feature type="domain" description="Tyr recombinase" evidence="5">
    <location>
        <begin position="90"/>
        <end position="338"/>
    </location>
</feature>
<dbReference type="CDD" id="cd00397">
    <property type="entry name" value="DNA_BRE_C"/>
    <property type="match status" value="1"/>
</dbReference>
<accession>L0JXJ0</accession>
<dbReference type="PROSITE" id="PS51900">
    <property type="entry name" value="CB"/>
    <property type="match status" value="1"/>
</dbReference>
<dbReference type="STRING" id="694430.Natoc_1183"/>